<dbReference type="AlphaFoldDB" id="A0AAU8HH36"/>
<evidence type="ECO:0000256" key="1">
    <source>
        <dbReference type="SAM" id="MobiDB-lite"/>
    </source>
</evidence>
<name>A0AAU8HH36_9ACTN</name>
<accession>A0AAU8HH36</accession>
<dbReference type="PROSITE" id="PS51257">
    <property type="entry name" value="PROKAR_LIPOPROTEIN"/>
    <property type="match status" value="1"/>
</dbReference>
<dbReference type="EMBL" id="CP157762">
    <property type="protein sequence ID" value="XBP94789.1"/>
    <property type="molecule type" value="Genomic_DNA"/>
</dbReference>
<proteinExistence type="predicted"/>
<evidence type="ECO:0000313" key="3">
    <source>
        <dbReference type="EMBL" id="XBP94789.1"/>
    </source>
</evidence>
<dbReference type="RefSeq" id="WP_350935016.1">
    <property type="nucleotide sequence ID" value="NZ_CP157762.1"/>
</dbReference>
<evidence type="ECO:0000313" key="4">
    <source>
        <dbReference type="EMBL" id="XCH75491.1"/>
    </source>
</evidence>
<reference evidence="4" key="2">
    <citation type="submission" date="2024-06" db="EMBL/GenBank/DDBJ databases">
        <title>Micromonospora mangrovi CCTCC AA 2012012 genome sequences.</title>
        <authorList>
            <person name="Gao J."/>
        </authorList>
    </citation>
    <scope>NUCLEOTIDE SEQUENCE</scope>
    <source>
        <strain evidence="4">CCTCC AA 2012012</strain>
    </source>
</reference>
<feature type="signal peptide" evidence="2">
    <location>
        <begin position="1"/>
        <end position="23"/>
    </location>
</feature>
<evidence type="ECO:0000256" key="2">
    <source>
        <dbReference type="SAM" id="SignalP"/>
    </source>
</evidence>
<organism evidence="4">
    <name type="scientific">Micromonospora sp. CCTCC AA 2012012</name>
    <dbReference type="NCBI Taxonomy" id="3111921"/>
    <lineage>
        <taxon>Bacteria</taxon>
        <taxon>Bacillati</taxon>
        <taxon>Actinomycetota</taxon>
        <taxon>Actinomycetes</taxon>
        <taxon>Micromonosporales</taxon>
        <taxon>Micromonosporaceae</taxon>
        <taxon>Micromonospora</taxon>
    </lineage>
</organism>
<feature type="compositionally biased region" description="Low complexity" evidence="1">
    <location>
        <begin position="42"/>
        <end position="51"/>
    </location>
</feature>
<protein>
    <submittedName>
        <fullName evidence="4">Uncharacterized protein</fullName>
    </submittedName>
</protein>
<sequence length="220" mass="23464">MIHQNLRRALSITATAVALLVGAGCGGGQQHQAVAATSSPSIAATSASPTPSLTPSPTPSVSLSPTPPPKPVPAWTPCNTSLESYEGGCDNDFLGGDTCDAAYYSKQMNGVVLYQFIESKDYVNEKRLRDCPQFLADWRKAKTGFLDGAYEVGSEIKPGTYQTIAHLGGGHVEDCYWERTGTNGHIIANNFITATKKATVTIRSSDEMFTSRGCGAWIRV</sequence>
<dbReference type="EMBL" id="CP159342">
    <property type="protein sequence ID" value="XCH75491.1"/>
    <property type="molecule type" value="Genomic_DNA"/>
</dbReference>
<gene>
    <name evidence="4" type="ORF">ABUL08_05210</name>
    <name evidence="3" type="ORF">VK199_05175</name>
</gene>
<feature type="region of interest" description="Disordered" evidence="1">
    <location>
        <begin position="42"/>
        <end position="71"/>
    </location>
</feature>
<keyword evidence="2" id="KW-0732">Signal</keyword>
<reference evidence="3" key="1">
    <citation type="submission" date="2024-01" db="EMBL/GenBank/DDBJ databases">
        <title>The genome sequence of Micromonospora mangrovi CCTCC AA 2012012.</title>
        <authorList>
            <person name="Gao J."/>
        </authorList>
    </citation>
    <scope>NUCLEOTIDE SEQUENCE</scope>
    <source>
        <strain evidence="3">CCTCC AA 2012012</strain>
    </source>
</reference>
<feature type="chain" id="PRO_5043289129" evidence="2">
    <location>
        <begin position="24"/>
        <end position="220"/>
    </location>
</feature>